<keyword evidence="4" id="KW-1185">Reference proteome</keyword>
<protein>
    <recommendedName>
        <fullName evidence="5">Tetratricopeptide repeat protein</fullName>
    </recommendedName>
</protein>
<name>A0ABX5XSY7_9BACT</name>
<feature type="compositionally biased region" description="Low complexity" evidence="1">
    <location>
        <begin position="35"/>
        <end position="55"/>
    </location>
</feature>
<feature type="region of interest" description="Disordered" evidence="1">
    <location>
        <begin position="216"/>
        <end position="259"/>
    </location>
</feature>
<evidence type="ECO:0000313" key="4">
    <source>
        <dbReference type="Proteomes" id="UP000318081"/>
    </source>
</evidence>
<keyword evidence="2" id="KW-0472">Membrane</keyword>
<evidence type="ECO:0000256" key="2">
    <source>
        <dbReference type="SAM" id="Phobius"/>
    </source>
</evidence>
<gene>
    <name evidence="3" type="ORF">TBK1r_37890</name>
</gene>
<evidence type="ECO:0008006" key="5">
    <source>
        <dbReference type="Google" id="ProtNLM"/>
    </source>
</evidence>
<dbReference type="EMBL" id="CP036432">
    <property type="protein sequence ID" value="QDV84837.1"/>
    <property type="molecule type" value="Genomic_DNA"/>
</dbReference>
<evidence type="ECO:0000313" key="3">
    <source>
        <dbReference type="EMBL" id="QDV84837.1"/>
    </source>
</evidence>
<feature type="transmembrane region" description="Helical" evidence="2">
    <location>
        <begin position="116"/>
        <end position="137"/>
    </location>
</feature>
<proteinExistence type="predicted"/>
<organism evidence="3 4">
    <name type="scientific">Stieleria magnilauensis</name>
    <dbReference type="NCBI Taxonomy" id="2527963"/>
    <lineage>
        <taxon>Bacteria</taxon>
        <taxon>Pseudomonadati</taxon>
        <taxon>Planctomycetota</taxon>
        <taxon>Planctomycetia</taxon>
        <taxon>Pirellulales</taxon>
        <taxon>Pirellulaceae</taxon>
        <taxon>Stieleria</taxon>
    </lineage>
</organism>
<feature type="region of interest" description="Disordered" evidence="1">
    <location>
        <begin position="1"/>
        <end position="110"/>
    </location>
</feature>
<accession>A0ABX5XSY7</accession>
<feature type="region of interest" description="Disordered" evidence="1">
    <location>
        <begin position="161"/>
        <end position="187"/>
    </location>
</feature>
<keyword evidence="2" id="KW-1133">Transmembrane helix</keyword>
<dbReference type="RefSeq" id="WP_145213636.1">
    <property type="nucleotide sequence ID" value="NZ_CP036432.1"/>
</dbReference>
<feature type="compositionally biased region" description="Low complexity" evidence="1">
    <location>
        <begin position="75"/>
        <end position="107"/>
    </location>
</feature>
<dbReference type="Proteomes" id="UP000318081">
    <property type="component" value="Chromosome"/>
</dbReference>
<evidence type="ECO:0000256" key="1">
    <source>
        <dbReference type="SAM" id="MobiDB-lite"/>
    </source>
</evidence>
<reference evidence="3 4" key="1">
    <citation type="submission" date="2019-02" db="EMBL/GenBank/DDBJ databases">
        <title>Deep-cultivation of Planctomycetes and their phenomic and genomic characterization uncovers novel biology.</title>
        <authorList>
            <person name="Wiegand S."/>
            <person name="Jogler M."/>
            <person name="Boedeker C."/>
            <person name="Pinto D."/>
            <person name="Vollmers J."/>
            <person name="Rivas-Marin E."/>
            <person name="Kohn T."/>
            <person name="Peeters S.H."/>
            <person name="Heuer A."/>
            <person name="Rast P."/>
            <person name="Oberbeckmann S."/>
            <person name="Bunk B."/>
            <person name="Jeske O."/>
            <person name="Meyerdierks A."/>
            <person name="Storesund J.E."/>
            <person name="Kallscheuer N."/>
            <person name="Luecker S."/>
            <person name="Lage O.M."/>
            <person name="Pohl T."/>
            <person name="Merkel B.J."/>
            <person name="Hornburger P."/>
            <person name="Mueller R.-W."/>
            <person name="Bruemmer F."/>
            <person name="Labrenz M."/>
            <person name="Spormann A.M."/>
            <person name="Op den Camp H."/>
            <person name="Overmann J."/>
            <person name="Amann R."/>
            <person name="Jetten M.S.M."/>
            <person name="Mascher T."/>
            <person name="Medema M.H."/>
            <person name="Devos D.P."/>
            <person name="Kaster A.-K."/>
            <person name="Ovreas L."/>
            <person name="Rohde M."/>
            <person name="Galperin M.Y."/>
            <person name="Jogler C."/>
        </authorList>
    </citation>
    <scope>NUCLEOTIDE SEQUENCE [LARGE SCALE GENOMIC DNA]</scope>
    <source>
        <strain evidence="3 4">TBK1r</strain>
    </source>
</reference>
<keyword evidence="2" id="KW-0812">Transmembrane</keyword>
<sequence length="856" mass="92708">MTDPPSWRSRAKTLAPGRSAKKQATKPAEKPTAKPQAESAPEPRAEPPAADALPAGWQTLDATTAMELLSTNTGSQSDAADTDAAAANASEANASDTDASDDQATSSPRRRRRFSWVEWTGIAAVLGLLIAAMLMYLQRPQAEQSAAENAAVLAEATAPPAVDAPTAPAGADPSSSPATAAKSAGPTTAKSIAQDVLADAGDGSFALQSSGVVAESKMPVARQPDPTVETAPGGEPPPSKPTKASARFPRAPNPDTLIPLDRTPIEHAAEKPMRAPLSLPQRSPAFVSFERVYAVAFETHQSYLGQKRSAPSSPETEALLGECIVLFDQCLGRPADESTLEQRHQIASTLAVLYFDAGHLYAAGVYGLHVTRFADPTQPVAKAAATLAFAAFQEAHQVHYTGADRSGDLHQLEHLCDLIASRGIKHPQLDTMRFATAQFYQRDGFHLKAAQTYLKIPKRSPLYAKAQLAAGREFWAEAVRRDNEGINKQRAAIVSCAAKYLRGAIDQIDTNSDITAPVLAGMFSLAEISLMRDDPRQAISLLDGKQGVLELAKKVKLSKEFVTAAEECLFQAYSQSGDVKGIQSSIAALSKRYGPRGKERIASLQTKVARDFVDNLDPDQPVSAVQADQLETLMRSILDPKRSPSTNVILWAAETWSELATRASDQNVVMQCHRRADELLRRASESNELTAAEKMTLHLKRVDLAQRSGNAGRTISLLSEILRQSPAAIELQIKAAEVLTEDAKVTGDAVRFAEAIAGRQDDAIWGWAKLTNTLARMHFDSEDKTRYLDRLLSSGFHLNESRILQARATPPGDQRRRLLDDSKKHLRQLIATFAQSSDEWMDKLQTLETMIEQSER</sequence>